<feature type="compositionally biased region" description="Acidic residues" evidence="1">
    <location>
        <begin position="383"/>
        <end position="396"/>
    </location>
</feature>
<dbReference type="GO" id="GO:0035361">
    <property type="term" value="C:Cul8-RING ubiquitin ligase complex"/>
    <property type="evidence" value="ECO:0007669"/>
    <property type="project" value="TreeGrafter"/>
</dbReference>
<dbReference type="GO" id="GO:0005634">
    <property type="term" value="C:nucleus"/>
    <property type="evidence" value="ECO:0007669"/>
    <property type="project" value="InterPro"/>
</dbReference>
<feature type="compositionally biased region" description="Basic residues" evidence="1">
    <location>
        <begin position="240"/>
        <end position="250"/>
    </location>
</feature>
<dbReference type="PANTHER" id="PTHR28122:SF1">
    <property type="entry name" value="E3 UBIQUITIN-PROTEIN LIGASE SUBSTRATE RECEPTOR MMS22"/>
    <property type="match status" value="1"/>
</dbReference>
<feature type="region of interest" description="Disordered" evidence="1">
    <location>
        <begin position="702"/>
        <end position="733"/>
    </location>
</feature>
<feature type="compositionally biased region" description="Basic residues" evidence="1">
    <location>
        <begin position="591"/>
        <end position="601"/>
    </location>
</feature>
<dbReference type="Proteomes" id="UP000807469">
    <property type="component" value="Unassembled WGS sequence"/>
</dbReference>
<name>A0A9P5Z1Z6_9AGAR</name>
<feature type="compositionally biased region" description="Basic and acidic residues" evidence="1">
    <location>
        <begin position="616"/>
        <end position="625"/>
    </location>
</feature>
<feature type="non-terminal residue" evidence="2">
    <location>
        <position position="1246"/>
    </location>
</feature>
<feature type="compositionally biased region" description="Basic and acidic residues" evidence="1">
    <location>
        <begin position="142"/>
        <end position="154"/>
    </location>
</feature>
<feature type="compositionally biased region" description="Basic and acidic residues" evidence="1">
    <location>
        <begin position="181"/>
        <end position="239"/>
    </location>
</feature>
<feature type="compositionally biased region" description="Polar residues" evidence="1">
    <location>
        <begin position="472"/>
        <end position="481"/>
    </location>
</feature>
<dbReference type="EMBL" id="MU155238">
    <property type="protein sequence ID" value="KAF9478295.1"/>
    <property type="molecule type" value="Genomic_DNA"/>
</dbReference>
<evidence type="ECO:0000313" key="3">
    <source>
        <dbReference type="Proteomes" id="UP000807469"/>
    </source>
</evidence>
<proteinExistence type="predicted"/>
<feature type="compositionally biased region" description="Basic and acidic residues" evidence="1">
    <location>
        <begin position="432"/>
        <end position="454"/>
    </location>
</feature>
<dbReference type="GO" id="GO:0000724">
    <property type="term" value="P:double-strand break repair via homologous recombination"/>
    <property type="evidence" value="ECO:0007669"/>
    <property type="project" value="TreeGrafter"/>
</dbReference>
<feature type="region of interest" description="Disordered" evidence="1">
    <location>
        <begin position="585"/>
        <end position="678"/>
    </location>
</feature>
<feature type="region of interest" description="Disordered" evidence="1">
    <location>
        <begin position="100"/>
        <end position="125"/>
    </location>
</feature>
<dbReference type="OrthoDB" id="2386201at2759"/>
<gene>
    <name evidence="2" type="ORF">BDN70DRAFT_895851</name>
</gene>
<organism evidence="2 3">
    <name type="scientific">Pholiota conissans</name>
    <dbReference type="NCBI Taxonomy" id="109636"/>
    <lineage>
        <taxon>Eukaryota</taxon>
        <taxon>Fungi</taxon>
        <taxon>Dikarya</taxon>
        <taxon>Basidiomycota</taxon>
        <taxon>Agaricomycotina</taxon>
        <taxon>Agaricomycetes</taxon>
        <taxon>Agaricomycetidae</taxon>
        <taxon>Agaricales</taxon>
        <taxon>Agaricineae</taxon>
        <taxon>Strophariaceae</taxon>
        <taxon>Pholiota</taxon>
    </lineage>
</organism>
<dbReference type="AlphaFoldDB" id="A0A9P5Z1Z6"/>
<dbReference type="GO" id="GO:0031297">
    <property type="term" value="P:replication fork processing"/>
    <property type="evidence" value="ECO:0007669"/>
    <property type="project" value="InterPro"/>
</dbReference>
<dbReference type="PANTHER" id="PTHR28122">
    <property type="entry name" value="E3 UBIQUITIN-PROTEIN LIGASE SUBSTRATE RECEPTOR MMS22"/>
    <property type="match status" value="1"/>
</dbReference>
<sequence>MSIRGESPVANIRVSSPAPRITSIPSSPAPSVNLVMQSEPIVDMMNIFDHAEQENRYSLRTRNPAQMKPFTTEDARYKNLLKSNPEAIVKAKAIERHLEHRSRNHYEKEGDTQQDVYIDDGDVDEDAGWEDKERRRLELRAEKQRRKAERERLRAVSNQDNTKYPGILQDLSDSDEEDIESISKEAKRLQRRLEKEKKAKEKEERHRQREAQARKRRLEKEKKAKEKEERNRQREEQVRKVKRFPVHKTKTPIPESSTLGMRPHFTIDISDNELEINGGVRSSAADRSSRPPPSSNDQLRIMQDYFGEDGNLEFETSGDPAPEIDARRPSCPSSSTKLPAPQEKFMDGGDGFAVFDDDPWLNGNVELPVGSTWASPTPPINDIVDDDNDDVDDPEEPPQASSSKVSDIELDLSPKRARWLLKMYPKSMMKQLTKEGSKDQKSKDKKFEKADSKRRALSVASDNDQPLLPGQSRVQRTTNAKNVREIKGDTESESDRDADADSSPAPSPQHSDKDSDSDVAEIVETYRPQTRAAEKQKAIEIYSSEDEIDDGDIEDLFFPDEEASTSKHNARLRDENLVDYMLSRSRNIGGARKKKAPTLRSRKQEPQNHASSSSRFKLDFAHRDVQGMAHNRQGFLSFDLPETSKKRKPQKEPGFRPKPAGPIAPTRAASGPSNQNASISKHVSLGLHRYMDHTPDDNEVIHVTPDSNFRAPTRQEKENARRKQKKKNGVYNQHRSSHFIESGARREYYTTVIEEEVFLAQAFHQALAPDNSTQAQREHWSNQFKPPKSPPPRVAKARILRVDDDATEIQAAEATEPTALYAVDLHVQSLHGGRSFDAATDIGKGWLYELIHLVSPESAAIQPMPMQFNEHTVNTEITLETFCATLPQIVNSFFDFATALPVSRSRPGIHESPMGGYGTCFDRIKDLALSFVDTPIMALGWFAVEMAVRISLPKATPRAEDVIPRRVKSSITTLMNLLLQSDLREMMNGLQQDALHLDGKQASQYSAELWVCMIHVLGMYLPKEHSKKSHPFWLVLMEVLRSQAEREDKRLPVEASEKTWLTLFSLCALSQFSNHGMTSGHPRLPGCWDIAVFALKRIRLTATVGESMTKATISRDRYIDIVVRRCLLLNERWKWELHDATPMFNALADIFKSRKFANLWHEECDFAEFFKQANWDLLLSYDIKDTAYVTFLKLIVKASYADPVYIQRKTSPKVKKWLSLVVPLGAVHLPKAMTAKDSQISDKEHQ</sequence>
<feature type="region of interest" description="Disordered" evidence="1">
    <location>
        <begin position="142"/>
        <end position="351"/>
    </location>
</feature>
<feature type="compositionally biased region" description="Basic and acidic residues" evidence="1">
    <location>
        <begin position="482"/>
        <end position="499"/>
    </location>
</feature>
<accession>A0A9P5Z1Z6</accession>
<protein>
    <submittedName>
        <fullName evidence="2">Uncharacterized protein</fullName>
    </submittedName>
</protein>
<reference evidence="2" key="1">
    <citation type="submission" date="2020-11" db="EMBL/GenBank/DDBJ databases">
        <authorList>
            <consortium name="DOE Joint Genome Institute"/>
            <person name="Ahrendt S."/>
            <person name="Riley R."/>
            <person name="Andreopoulos W."/>
            <person name="Labutti K."/>
            <person name="Pangilinan J."/>
            <person name="Ruiz-Duenas F.J."/>
            <person name="Barrasa J.M."/>
            <person name="Sanchez-Garcia M."/>
            <person name="Camarero S."/>
            <person name="Miyauchi S."/>
            <person name="Serrano A."/>
            <person name="Linde D."/>
            <person name="Babiker R."/>
            <person name="Drula E."/>
            <person name="Ayuso-Fernandez I."/>
            <person name="Pacheco R."/>
            <person name="Padilla G."/>
            <person name="Ferreira P."/>
            <person name="Barriuso J."/>
            <person name="Kellner H."/>
            <person name="Castanera R."/>
            <person name="Alfaro M."/>
            <person name="Ramirez L."/>
            <person name="Pisabarro A.G."/>
            <person name="Kuo A."/>
            <person name="Tritt A."/>
            <person name="Lipzen A."/>
            <person name="He G."/>
            <person name="Yan M."/>
            <person name="Ng V."/>
            <person name="Cullen D."/>
            <person name="Martin F."/>
            <person name="Rosso M.-N."/>
            <person name="Henrissat B."/>
            <person name="Hibbett D."/>
            <person name="Martinez A.T."/>
            <person name="Grigoriev I.V."/>
        </authorList>
    </citation>
    <scope>NUCLEOTIDE SEQUENCE</scope>
    <source>
        <strain evidence="2">CIRM-BRFM 674</strain>
    </source>
</reference>
<evidence type="ECO:0000256" key="1">
    <source>
        <dbReference type="SAM" id="MobiDB-lite"/>
    </source>
</evidence>
<feature type="region of interest" description="Disordered" evidence="1">
    <location>
        <begin position="366"/>
        <end position="411"/>
    </location>
</feature>
<evidence type="ECO:0000313" key="2">
    <source>
        <dbReference type="EMBL" id="KAF9478295.1"/>
    </source>
</evidence>
<dbReference type="Pfam" id="PF09462">
    <property type="entry name" value="Mus7"/>
    <property type="match status" value="1"/>
</dbReference>
<dbReference type="InterPro" id="IPR019021">
    <property type="entry name" value="Mms22"/>
</dbReference>
<comment type="caution">
    <text evidence="2">The sequence shown here is derived from an EMBL/GenBank/DDBJ whole genome shotgun (WGS) entry which is preliminary data.</text>
</comment>
<keyword evidence="3" id="KW-1185">Reference proteome</keyword>
<feature type="region of interest" description="Disordered" evidence="1">
    <location>
        <begin position="428"/>
        <end position="536"/>
    </location>
</feature>